<evidence type="ECO:0000259" key="3">
    <source>
        <dbReference type="PROSITE" id="PS50157"/>
    </source>
</evidence>
<dbReference type="OrthoDB" id="772256at2759"/>
<feature type="region of interest" description="Disordered" evidence="2">
    <location>
        <begin position="32"/>
        <end position="51"/>
    </location>
</feature>
<sequence length="226" mass="23984">MAEIDYSSKQNTITTTPLKLFGFNIQNVSEENDSEYSSKSPSGSQESETFQSVEGRKYECQYCCREFANSQALGGHQNAHKKERQLLKRAQMQASRNQLVAASHMRRNPMISAFAPPGHLLAPGAAPPHQAPSWFVMSHAHAGTATPFALPNGTVYHHSGAASVPPGRGVYSGGSFGESMIAVLSHGDGHHAGVIPGMSGFGRDGAGGSHFDNGLGLDLQLGLGHN</sequence>
<accession>A0A5N6QYN9</accession>
<dbReference type="EMBL" id="CM017323">
    <property type="protein sequence ID" value="KAE8022080.1"/>
    <property type="molecule type" value="Genomic_DNA"/>
</dbReference>
<evidence type="ECO:0000313" key="5">
    <source>
        <dbReference type="Proteomes" id="UP000327013"/>
    </source>
</evidence>
<dbReference type="SUPFAM" id="SSF57667">
    <property type="entry name" value="beta-beta-alpha zinc fingers"/>
    <property type="match status" value="1"/>
</dbReference>
<dbReference type="InterPro" id="IPR044299">
    <property type="entry name" value="GIS3/ZFP5/ZFP6"/>
</dbReference>
<dbReference type="InterPro" id="IPR036236">
    <property type="entry name" value="Znf_C2H2_sf"/>
</dbReference>
<dbReference type="Gene3D" id="3.30.160.60">
    <property type="entry name" value="Classic Zinc Finger"/>
    <property type="match status" value="1"/>
</dbReference>
<dbReference type="GO" id="GO:0009736">
    <property type="term" value="P:cytokinin-activated signaling pathway"/>
    <property type="evidence" value="ECO:0007669"/>
    <property type="project" value="TreeGrafter"/>
</dbReference>
<protein>
    <recommendedName>
        <fullName evidence="3">C2H2-type domain-containing protein</fullName>
    </recommendedName>
</protein>
<feature type="domain" description="C2H2-type" evidence="3">
    <location>
        <begin position="58"/>
        <end position="85"/>
    </location>
</feature>
<dbReference type="GO" id="GO:0009740">
    <property type="term" value="P:gibberellic acid mediated signaling pathway"/>
    <property type="evidence" value="ECO:0007669"/>
    <property type="project" value="TreeGrafter"/>
</dbReference>
<keyword evidence="1" id="KW-0863">Zinc-finger</keyword>
<evidence type="ECO:0000256" key="2">
    <source>
        <dbReference type="SAM" id="MobiDB-lite"/>
    </source>
</evidence>
<dbReference type="GO" id="GO:0008270">
    <property type="term" value="F:zinc ion binding"/>
    <property type="evidence" value="ECO:0007669"/>
    <property type="project" value="UniProtKB-KW"/>
</dbReference>
<dbReference type="PROSITE" id="PS50157">
    <property type="entry name" value="ZINC_FINGER_C2H2_2"/>
    <property type="match status" value="1"/>
</dbReference>
<evidence type="ECO:0000313" key="4">
    <source>
        <dbReference type="EMBL" id="KAE8022080.1"/>
    </source>
</evidence>
<keyword evidence="1" id="KW-0862">Zinc</keyword>
<dbReference type="PANTHER" id="PTHR46353">
    <property type="entry name" value="ZINC FINGER PROTEIN 5"/>
    <property type="match status" value="1"/>
</dbReference>
<feature type="compositionally biased region" description="Low complexity" evidence="2">
    <location>
        <begin position="35"/>
        <end position="48"/>
    </location>
</feature>
<evidence type="ECO:0000256" key="1">
    <source>
        <dbReference type="PROSITE-ProRule" id="PRU00042"/>
    </source>
</evidence>
<dbReference type="GO" id="GO:0010090">
    <property type="term" value="P:trichome morphogenesis"/>
    <property type="evidence" value="ECO:0007669"/>
    <property type="project" value="InterPro"/>
</dbReference>
<dbReference type="GO" id="GO:0005634">
    <property type="term" value="C:nucleus"/>
    <property type="evidence" value="ECO:0007669"/>
    <property type="project" value="TreeGrafter"/>
</dbReference>
<dbReference type="InterPro" id="IPR013087">
    <property type="entry name" value="Znf_C2H2_type"/>
</dbReference>
<reference evidence="4 5" key="1">
    <citation type="submission" date="2019-06" db="EMBL/GenBank/DDBJ databases">
        <title>A chromosomal-level reference genome of Carpinus fangiana (Coryloideae, Betulaceae).</title>
        <authorList>
            <person name="Yang X."/>
            <person name="Wang Z."/>
            <person name="Zhang L."/>
            <person name="Hao G."/>
            <person name="Liu J."/>
            <person name="Yang Y."/>
        </authorList>
    </citation>
    <scope>NUCLEOTIDE SEQUENCE [LARGE SCALE GENOMIC DNA]</scope>
    <source>
        <strain evidence="4">Cfa_2016G</strain>
        <tissue evidence="4">Leaf</tissue>
    </source>
</reference>
<dbReference type="PANTHER" id="PTHR46353:SF13">
    <property type="entry name" value="ZINC FINGER PROTEIN 6"/>
    <property type="match status" value="1"/>
</dbReference>
<dbReference type="Proteomes" id="UP000327013">
    <property type="component" value="Chromosome 3"/>
</dbReference>
<proteinExistence type="predicted"/>
<dbReference type="AlphaFoldDB" id="A0A5N6QYN9"/>
<organism evidence="4 5">
    <name type="scientific">Carpinus fangiana</name>
    <dbReference type="NCBI Taxonomy" id="176857"/>
    <lineage>
        <taxon>Eukaryota</taxon>
        <taxon>Viridiplantae</taxon>
        <taxon>Streptophyta</taxon>
        <taxon>Embryophyta</taxon>
        <taxon>Tracheophyta</taxon>
        <taxon>Spermatophyta</taxon>
        <taxon>Magnoliopsida</taxon>
        <taxon>eudicotyledons</taxon>
        <taxon>Gunneridae</taxon>
        <taxon>Pentapetalae</taxon>
        <taxon>rosids</taxon>
        <taxon>fabids</taxon>
        <taxon>Fagales</taxon>
        <taxon>Betulaceae</taxon>
        <taxon>Carpinus</taxon>
    </lineage>
</organism>
<gene>
    <name evidence="4" type="ORF">FH972_007913</name>
</gene>
<name>A0A5N6QYN9_9ROSI</name>
<dbReference type="GO" id="GO:0000976">
    <property type="term" value="F:transcription cis-regulatory region binding"/>
    <property type="evidence" value="ECO:0007669"/>
    <property type="project" value="TreeGrafter"/>
</dbReference>
<dbReference type="GO" id="GO:0003700">
    <property type="term" value="F:DNA-binding transcription factor activity"/>
    <property type="evidence" value="ECO:0007669"/>
    <property type="project" value="TreeGrafter"/>
</dbReference>
<keyword evidence="1" id="KW-0479">Metal-binding</keyword>
<dbReference type="PROSITE" id="PS00028">
    <property type="entry name" value="ZINC_FINGER_C2H2_1"/>
    <property type="match status" value="1"/>
</dbReference>
<keyword evidence="5" id="KW-1185">Reference proteome</keyword>